<comment type="caution">
    <text evidence="4">The sequence shown here is derived from an EMBL/GenBank/DDBJ whole genome shotgun (WGS) entry which is preliminary data.</text>
</comment>
<dbReference type="eggNOG" id="KOG1111">
    <property type="taxonomic scope" value="Eukaryota"/>
</dbReference>
<sequence>MNIGGREARLRLGPLQKPRDVSDSPASDVSRIPSEIPSTVGISESPSVDGIGVLMISDFVYPGLGGVETHIYQLSNCLVNMGYRVVMFSHSRVHPRRPRSARHGVRYLANGVKAYYYASPVMHEQCTWAQPIGTFPILREILVRERISIVHGHQAPSSLTLECIAHAKNLGYGAIFTDHSLFGFADAGSIHVNKCLKIFLSQIDACISVSYTNKENLCLRACIPPKKISVIPNALNYELFSPNPSIPDNGFINPAPSVVNVVMIGRLTFRKGTDLLAQAIPIIASRFQNNVRFIIGGDGPKQLLLEEMRERFGLYDRVVLLGGLSQKQVRKTLRCGHVFLNASLTEAFCIGILEAACTGLLVVCTNVGGVTEVLPPHLASFVECNPQALADGATIAIQKVLNGQWDPWAIHREVAPMYNWTNVAHRVHAVYQHALQAPQVPYTQIVKSWALSWDYSLWANIYIYFVQLFMGLLWCLYRPP</sequence>
<dbReference type="Pfam" id="PF08288">
    <property type="entry name" value="PIGA"/>
    <property type="match status" value="1"/>
</dbReference>
<dbReference type="EMBL" id="AFNH02000740">
    <property type="protein sequence ID" value="EZG57253.1"/>
    <property type="molecule type" value="Genomic_DNA"/>
</dbReference>
<protein>
    <submittedName>
        <fullName evidence="4">Phosphatidylinositol N-acetylglucosaminyltransferase</fullName>
    </submittedName>
</protein>
<dbReference type="VEuPathDB" id="CryptoDB:GNI_098620"/>
<organism evidence="4 5">
    <name type="scientific">Gregarina niphandrodes</name>
    <name type="common">Septate eugregarine</name>
    <dbReference type="NCBI Taxonomy" id="110365"/>
    <lineage>
        <taxon>Eukaryota</taxon>
        <taxon>Sar</taxon>
        <taxon>Alveolata</taxon>
        <taxon>Apicomplexa</taxon>
        <taxon>Conoidasida</taxon>
        <taxon>Gregarinasina</taxon>
        <taxon>Eugregarinorida</taxon>
        <taxon>Gregarinidae</taxon>
        <taxon>Gregarina</taxon>
    </lineage>
</organism>
<dbReference type="InterPro" id="IPR013234">
    <property type="entry name" value="PIGA_GPI_anchor_biosynthesis"/>
</dbReference>
<keyword evidence="2" id="KW-0812">Transmembrane</keyword>
<feature type="region of interest" description="Disordered" evidence="1">
    <location>
        <begin position="12"/>
        <end position="31"/>
    </location>
</feature>
<dbReference type="GO" id="GO:0017176">
    <property type="term" value="F:phosphatidylinositol N-acetylglucosaminyltransferase activity"/>
    <property type="evidence" value="ECO:0007669"/>
    <property type="project" value="TreeGrafter"/>
</dbReference>
<dbReference type="GO" id="GO:0006506">
    <property type="term" value="P:GPI anchor biosynthetic process"/>
    <property type="evidence" value="ECO:0007669"/>
    <property type="project" value="InterPro"/>
</dbReference>
<evidence type="ECO:0000313" key="5">
    <source>
        <dbReference type="Proteomes" id="UP000019763"/>
    </source>
</evidence>
<dbReference type="SUPFAM" id="SSF53756">
    <property type="entry name" value="UDP-Glycosyltransferase/glycogen phosphorylase"/>
    <property type="match status" value="1"/>
</dbReference>
<keyword evidence="4" id="KW-0808">Transferase</keyword>
<keyword evidence="2" id="KW-1133">Transmembrane helix</keyword>
<dbReference type="Pfam" id="PF13692">
    <property type="entry name" value="Glyco_trans_1_4"/>
    <property type="match status" value="1"/>
</dbReference>
<evidence type="ECO:0000259" key="3">
    <source>
        <dbReference type="Pfam" id="PF08288"/>
    </source>
</evidence>
<feature type="transmembrane region" description="Helical" evidence="2">
    <location>
        <begin position="457"/>
        <end position="477"/>
    </location>
</feature>
<evidence type="ECO:0000256" key="2">
    <source>
        <dbReference type="SAM" id="Phobius"/>
    </source>
</evidence>
<evidence type="ECO:0000256" key="1">
    <source>
        <dbReference type="SAM" id="MobiDB-lite"/>
    </source>
</evidence>
<accession>A0A023B4Y7</accession>
<proteinExistence type="predicted"/>
<dbReference type="Proteomes" id="UP000019763">
    <property type="component" value="Unassembled WGS sequence"/>
</dbReference>
<reference evidence="4" key="1">
    <citation type="submission" date="2013-12" db="EMBL/GenBank/DDBJ databases">
        <authorList>
            <person name="Omoto C.K."/>
            <person name="Sibley D."/>
            <person name="Venepally P."/>
            <person name="Hadjithomas M."/>
            <person name="Karamycheva S."/>
            <person name="Brunk B."/>
            <person name="Roos D."/>
            <person name="Caler E."/>
            <person name="Lorenzi H."/>
        </authorList>
    </citation>
    <scope>NUCLEOTIDE SEQUENCE</scope>
</reference>
<dbReference type="OMA" id="SHFWMSG"/>
<keyword evidence="5" id="KW-1185">Reference proteome</keyword>
<dbReference type="GO" id="GO:0000506">
    <property type="term" value="C:glycosylphosphatidylinositol-N-acetylglucosaminyltransferase (GPI-GnT) complex"/>
    <property type="evidence" value="ECO:0007669"/>
    <property type="project" value="TreeGrafter"/>
</dbReference>
<dbReference type="PANTHER" id="PTHR45871">
    <property type="entry name" value="N-ACETYLGLUCOSAMINYL-PHOSPHATIDYLINOSITOL BIOSYNTHETIC PROTEIN"/>
    <property type="match status" value="1"/>
</dbReference>
<dbReference type="OrthoDB" id="734129at2759"/>
<dbReference type="PANTHER" id="PTHR45871:SF1">
    <property type="entry name" value="PHOSPHATIDYLINOSITOL N-ACETYLGLUCOSAMINYLTRANSFERASE SUBUNIT A"/>
    <property type="match status" value="1"/>
</dbReference>
<keyword evidence="2" id="KW-0472">Membrane</keyword>
<gene>
    <name evidence="4" type="ORF">GNI_098620</name>
</gene>
<name>A0A023B4Y7_GRENI</name>
<feature type="domain" description="PIGA GPI anchor biosynthesis" evidence="3">
    <location>
        <begin position="100"/>
        <end position="186"/>
    </location>
</feature>
<dbReference type="GeneID" id="22913487"/>
<keyword evidence="4" id="KW-0328">Glycosyltransferase</keyword>
<dbReference type="RefSeq" id="XP_011131070.1">
    <property type="nucleotide sequence ID" value="XM_011132768.1"/>
</dbReference>
<dbReference type="AlphaFoldDB" id="A0A023B4Y7"/>
<dbReference type="Gene3D" id="3.40.50.2000">
    <property type="entry name" value="Glycogen Phosphorylase B"/>
    <property type="match status" value="2"/>
</dbReference>
<evidence type="ECO:0000313" key="4">
    <source>
        <dbReference type="EMBL" id="EZG57253.1"/>
    </source>
</evidence>